<evidence type="ECO:0000259" key="3">
    <source>
        <dbReference type="Pfam" id="PF07814"/>
    </source>
</evidence>
<dbReference type="Pfam" id="PF07814">
    <property type="entry name" value="WAPL"/>
    <property type="match status" value="1"/>
</dbReference>
<proteinExistence type="inferred from homology"/>
<accession>A0A4P1QQ75</accession>
<feature type="domain" description="Wings apart-like protein C-terminal" evidence="3">
    <location>
        <begin position="23"/>
        <end position="565"/>
    </location>
</feature>
<dbReference type="Gene3D" id="1.25.10.10">
    <property type="entry name" value="Leucine-rich Repeat Variant"/>
    <property type="match status" value="2"/>
</dbReference>
<evidence type="ECO:0000256" key="1">
    <source>
        <dbReference type="ARBA" id="ARBA00006854"/>
    </source>
</evidence>
<sequence>MATSFDDFCNRKPKRAKNNVAISFLDGIRKGQPLRIIRATLLSLLSICSDPHQRHFLTTQGMAKTIIDAILGLTLNDSPSNLAAATLFYILTSDGQDVHLLESPGCIRFLIKLLKPCVSKASEAKESTFGFKLLASNKNASIYKNTKERMDSSSVAIFSRVQEILVNCKELESTSPNGNGVERPELCPKWIALLTIEKACLRAISLDDGGGLCSERSGTVRNTGGKFKEKLRVLGVLNAVFEIAMSCLSDLECWMEDSSLSTKDVRNDKLPKILTLLLKCLKIIENAAFLSKDNQTHLLGLKGKPSPLAIPLSFVELVITVIKILHDLCSRWSPSALSNDNKPDDPFPMGSQCSESDQFADHNENETGMYYDMERASPVRSLNLPQKSQLTTSTSMSYEHTNARVVCSLSRSYSAASRCSDDSHDPFEFDKVDIAPSEWDLLSRNPKKSCFKKIDVANREFEAGCKSQTNVRRQESSNDEHSSLVTGCLLTSVKVLINLTNENSVGCQQVAAYGGLETMPLLIVDHFPSKIGDAKDHHHDRNLTDHELDFLVAILGLLVNLVEKDGTNRSRLAAASVPLAASEGLCQEFRMGVIQLLCSIFLDNHGVGEDADKDEHMLMISSDVMNDALQNDEAAFRQGEKEAGKMIVEAYSALLLAFLSTESKSIREAIAENLPQHNLSMLVPVLDRFVVCNVTIDDDCFCYI</sequence>
<dbReference type="PANTHER" id="PTHR22100">
    <property type="entry name" value="WINGS APART-LIKE PROTEIN HOMOLOG"/>
    <property type="match status" value="1"/>
</dbReference>
<comment type="similarity">
    <text evidence="1">Belongs to the WAPL family.</text>
</comment>
<evidence type="ECO:0000313" key="4">
    <source>
        <dbReference type="EMBL" id="OIV91758.1"/>
    </source>
</evidence>
<organism evidence="4 5">
    <name type="scientific">Lupinus angustifolius</name>
    <name type="common">Narrow-leaved blue lupine</name>
    <dbReference type="NCBI Taxonomy" id="3871"/>
    <lineage>
        <taxon>Eukaryota</taxon>
        <taxon>Viridiplantae</taxon>
        <taxon>Streptophyta</taxon>
        <taxon>Embryophyta</taxon>
        <taxon>Tracheophyta</taxon>
        <taxon>Spermatophyta</taxon>
        <taxon>Magnoliopsida</taxon>
        <taxon>eudicotyledons</taxon>
        <taxon>Gunneridae</taxon>
        <taxon>Pentapetalae</taxon>
        <taxon>rosids</taxon>
        <taxon>fabids</taxon>
        <taxon>Fabales</taxon>
        <taxon>Fabaceae</taxon>
        <taxon>Papilionoideae</taxon>
        <taxon>50 kb inversion clade</taxon>
        <taxon>genistoids sensu lato</taxon>
        <taxon>core genistoids</taxon>
        <taxon>Genisteae</taxon>
        <taxon>Lupinus</taxon>
    </lineage>
</organism>
<dbReference type="PANTHER" id="PTHR22100:SF13">
    <property type="entry name" value="WINGS APART-LIKE PROTEIN HOMOLOG"/>
    <property type="match status" value="1"/>
</dbReference>
<dbReference type="EMBL" id="CM007379">
    <property type="protein sequence ID" value="OIV91758.1"/>
    <property type="molecule type" value="Genomic_DNA"/>
</dbReference>
<dbReference type="InterPro" id="IPR039874">
    <property type="entry name" value="WAPL"/>
</dbReference>
<protein>
    <recommendedName>
        <fullName evidence="3">Wings apart-like protein C-terminal domain-containing protein</fullName>
    </recommendedName>
</protein>
<dbReference type="InterPro" id="IPR011989">
    <property type="entry name" value="ARM-like"/>
</dbReference>
<dbReference type="Proteomes" id="UP000188354">
    <property type="component" value="Chromosome LG19"/>
</dbReference>
<name>A0A4P1QQ75_LUPAN</name>
<evidence type="ECO:0000256" key="2">
    <source>
        <dbReference type="SAM" id="MobiDB-lite"/>
    </source>
</evidence>
<reference evidence="4 5" key="1">
    <citation type="journal article" date="2017" name="Plant Biotechnol. J.">
        <title>A comprehensive draft genome sequence for lupin (Lupinus angustifolius), an emerging health food: insights into plant-microbe interactions and legume evolution.</title>
        <authorList>
            <person name="Hane J.K."/>
            <person name="Ming Y."/>
            <person name="Kamphuis L.G."/>
            <person name="Nelson M.N."/>
            <person name="Garg G."/>
            <person name="Atkins C.A."/>
            <person name="Bayer P.E."/>
            <person name="Bravo A."/>
            <person name="Bringans S."/>
            <person name="Cannon S."/>
            <person name="Edwards D."/>
            <person name="Foley R."/>
            <person name="Gao L.L."/>
            <person name="Harrison M.J."/>
            <person name="Huang W."/>
            <person name="Hurgobin B."/>
            <person name="Li S."/>
            <person name="Liu C.W."/>
            <person name="McGrath A."/>
            <person name="Morahan G."/>
            <person name="Murray J."/>
            <person name="Weller J."/>
            <person name="Jian J."/>
            <person name="Singh K.B."/>
        </authorList>
    </citation>
    <scope>NUCLEOTIDE SEQUENCE [LARGE SCALE GENOMIC DNA]</scope>
    <source>
        <strain evidence="5">cv. Tanjil</strain>
        <tissue evidence="4">Whole plant</tissue>
    </source>
</reference>
<evidence type="ECO:0000313" key="5">
    <source>
        <dbReference type="Proteomes" id="UP000188354"/>
    </source>
</evidence>
<gene>
    <name evidence="4" type="ORF">TanjilG_26611</name>
</gene>
<dbReference type="InterPro" id="IPR022771">
    <property type="entry name" value="WAPL_C"/>
</dbReference>
<keyword evidence="5" id="KW-1185">Reference proteome</keyword>
<dbReference type="AlphaFoldDB" id="A0A4P1QQ75"/>
<feature type="region of interest" description="Disordered" evidence="2">
    <location>
        <begin position="340"/>
        <end position="359"/>
    </location>
</feature>
<dbReference type="Gramene" id="OIV91758">
    <property type="protein sequence ID" value="OIV91758"/>
    <property type="gene ID" value="TanjilG_26611"/>
</dbReference>
<dbReference type="STRING" id="3871.A0A4P1QQ75"/>